<feature type="chain" id="PRO_5045954113" evidence="4">
    <location>
        <begin position="23"/>
        <end position="360"/>
    </location>
</feature>
<evidence type="ECO:0000313" key="6">
    <source>
        <dbReference type="Proteomes" id="UP001314796"/>
    </source>
</evidence>
<reference evidence="5 6" key="1">
    <citation type="submission" date="2021-01" db="EMBL/GenBank/DDBJ databases">
        <title>Genomic Encyclopedia of Type Strains, Phase IV (KMG-IV): sequencing the most valuable type-strain genomes for metagenomic binning, comparative biology and taxonomic classification.</title>
        <authorList>
            <person name="Goeker M."/>
        </authorList>
    </citation>
    <scope>NUCLEOTIDE SEQUENCE [LARGE SCALE GENOMIC DNA]</scope>
    <source>
        <strain evidence="5 6">DSM 25890</strain>
    </source>
</reference>
<evidence type="ECO:0000256" key="1">
    <source>
        <dbReference type="ARBA" id="ARBA00008520"/>
    </source>
</evidence>
<proteinExistence type="inferred from homology"/>
<evidence type="ECO:0000313" key="5">
    <source>
        <dbReference type="EMBL" id="MBM7614453.1"/>
    </source>
</evidence>
<dbReference type="SUPFAM" id="SSF53850">
    <property type="entry name" value="Periplasmic binding protein-like II"/>
    <property type="match status" value="1"/>
</dbReference>
<keyword evidence="2" id="KW-0410">Iron transport</keyword>
<dbReference type="RefSeq" id="WP_204400719.1">
    <property type="nucleotide sequence ID" value="NZ_JAFBEE010000004.1"/>
</dbReference>
<evidence type="ECO:0000256" key="3">
    <source>
        <dbReference type="ARBA" id="ARBA00022729"/>
    </source>
</evidence>
<keyword evidence="6" id="KW-1185">Reference proteome</keyword>
<keyword evidence="3 4" id="KW-0732">Signal</keyword>
<evidence type="ECO:0000256" key="4">
    <source>
        <dbReference type="SAM" id="SignalP"/>
    </source>
</evidence>
<dbReference type="PIRSF" id="PIRSF002825">
    <property type="entry name" value="CfbpA"/>
    <property type="match status" value="1"/>
</dbReference>
<gene>
    <name evidence="5" type="ORF">JOC73_000964</name>
</gene>
<dbReference type="InterPro" id="IPR006059">
    <property type="entry name" value="SBP"/>
</dbReference>
<dbReference type="PANTHER" id="PTHR30006">
    <property type="entry name" value="THIAMINE-BINDING PERIPLASMIC PROTEIN-RELATED"/>
    <property type="match status" value="1"/>
</dbReference>
<dbReference type="CDD" id="cd13542">
    <property type="entry name" value="PBP2_FutA1_ilke"/>
    <property type="match status" value="1"/>
</dbReference>
<dbReference type="PANTHER" id="PTHR30006:SF15">
    <property type="entry name" value="IRON-UTILIZATION PERIPLASMIC PROTEIN"/>
    <property type="match status" value="1"/>
</dbReference>
<dbReference type="Gene3D" id="3.40.190.10">
    <property type="entry name" value="Periplasmic binding protein-like II"/>
    <property type="match status" value="2"/>
</dbReference>
<protein>
    <submittedName>
        <fullName evidence="5">Iron(III) transport system substrate-binding protein</fullName>
    </submittedName>
</protein>
<accession>A0ABS2NND2</accession>
<keyword evidence="2" id="KW-0813">Transport</keyword>
<dbReference type="PROSITE" id="PS51257">
    <property type="entry name" value="PROKAR_LIPOPROTEIN"/>
    <property type="match status" value="1"/>
</dbReference>
<sequence length="360" mass="39825">MKKGFSRITISLLLVVVLTVLAGCSTTTTGDTTNNGGEQDNNVEQVVNLYSDRHYDTDEELYAAFTEETGIKVNVVNAKSDELIERLKREGQDTEADLLITADAGRLWRAKEDGLLQAASNDTLTANIPENLRDPENYWYGLTVRARVIVYAKDRVQPSELSTYEDLTSDKWMNRILVRSSSNIYNQSLMASFIDIYGEEYAKNWAEGVLANMAREPQGGDTDQAVAVAAGEGDIAISNTYYIGRLMGSSNPEEKKIGESLGIFFPDQNEAGTHINVSGIGLTAAAKNKENAIKFMEFLTSEKAQKQFSEGNYEYPANANVEATDLLKSWGEFKTQNINLAKLGEFNAQATKVFDQVGWK</sequence>
<comment type="caution">
    <text evidence="5">The sequence shown here is derived from an EMBL/GenBank/DDBJ whole genome shotgun (WGS) entry which is preliminary data.</text>
</comment>
<dbReference type="Proteomes" id="UP001314796">
    <property type="component" value="Unassembled WGS sequence"/>
</dbReference>
<dbReference type="Pfam" id="PF13416">
    <property type="entry name" value="SBP_bac_8"/>
    <property type="match status" value="1"/>
</dbReference>
<comment type="similarity">
    <text evidence="1">Belongs to the bacterial solute-binding protein 1 family.</text>
</comment>
<dbReference type="InterPro" id="IPR026045">
    <property type="entry name" value="Ferric-bd"/>
</dbReference>
<evidence type="ECO:0000256" key="2">
    <source>
        <dbReference type="ARBA" id="ARBA00022496"/>
    </source>
</evidence>
<organism evidence="5 6">
    <name type="scientific">Alkaliphilus hydrothermalis</name>
    <dbReference type="NCBI Taxonomy" id="1482730"/>
    <lineage>
        <taxon>Bacteria</taxon>
        <taxon>Bacillati</taxon>
        <taxon>Bacillota</taxon>
        <taxon>Clostridia</taxon>
        <taxon>Peptostreptococcales</taxon>
        <taxon>Natronincolaceae</taxon>
        <taxon>Alkaliphilus</taxon>
    </lineage>
</organism>
<keyword evidence="2" id="KW-0408">Iron</keyword>
<keyword evidence="2" id="KW-0406">Ion transport</keyword>
<dbReference type="EMBL" id="JAFBEE010000004">
    <property type="protein sequence ID" value="MBM7614453.1"/>
    <property type="molecule type" value="Genomic_DNA"/>
</dbReference>
<feature type="signal peptide" evidence="4">
    <location>
        <begin position="1"/>
        <end position="22"/>
    </location>
</feature>
<name>A0ABS2NND2_9FIRM</name>